<evidence type="ECO:0000259" key="2">
    <source>
        <dbReference type="PROSITE" id="PS50056"/>
    </source>
</evidence>
<dbReference type="Pfam" id="PF00782">
    <property type="entry name" value="DSPc"/>
    <property type="match status" value="1"/>
</dbReference>
<gene>
    <name evidence="3" type="ORF">C5L14_09105</name>
</gene>
<dbReference type="Gene3D" id="3.90.190.10">
    <property type="entry name" value="Protein tyrosine phosphatase superfamily"/>
    <property type="match status" value="1"/>
</dbReference>
<evidence type="ECO:0000313" key="4">
    <source>
        <dbReference type="Proteomes" id="UP000237682"/>
    </source>
</evidence>
<dbReference type="RefSeq" id="WP_105861976.1">
    <property type="nucleotide sequence ID" value="NZ_PUEJ01000003.1"/>
</dbReference>
<dbReference type="InterPro" id="IPR020422">
    <property type="entry name" value="TYR_PHOSPHATASE_DUAL_dom"/>
</dbReference>
<dbReference type="OrthoDB" id="256494at2"/>
<feature type="domain" description="Tyrosine specific protein phosphatases" evidence="2">
    <location>
        <begin position="389"/>
        <end position="457"/>
    </location>
</feature>
<reference evidence="3 4" key="1">
    <citation type="submission" date="2018-02" db="EMBL/GenBank/DDBJ databases">
        <title>Whole genome sequencing of endophytic bacterium.</title>
        <authorList>
            <person name="Eedara R."/>
            <person name="Podile A.R."/>
        </authorList>
    </citation>
    <scope>NUCLEOTIDE SEQUENCE [LARGE SCALE GENOMIC DNA]</scope>
    <source>
        <strain evidence="3 4">RP1T</strain>
    </source>
</reference>
<proteinExistence type="predicted"/>
<comment type="caution">
    <text evidence="3">The sequence shown here is derived from an EMBL/GenBank/DDBJ whole genome shotgun (WGS) entry which is preliminary data.</text>
</comment>
<feature type="transmembrane region" description="Helical" evidence="1">
    <location>
        <begin position="64"/>
        <end position="87"/>
    </location>
</feature>
<feature type="transmembrane region" description="Helical" evidence="1">
    <location>
        <begin position="168"/>
        <end position="185"/>
    </location>
</feature>
<keyword evidence="1" id="KW-1133">Transmembrane helix</keyword>
<dbReference type="Proteomes" id="UP000237682">
    <property type="component" value="Unassembled WGS sequence"/>
</dbReference>
<dbReference type="SUPFAM" id="SSF52799">
    <property type="entry name" value="(Phosphotyrosine protein) phosphatases II"/>
    <property type="match status" value="1"/>
</dbReference>
<keyword evidence="1" id="KW-0472">Membrane</keyword>
<organism evidence="3 4">
    <name type="scientific">Labrys okinawensis</name>
    <dbReference type="NCBI Taxonomy" id="346911"/>
    <lineage>
        <taxon>Bacteria</taxon>
        <taxon>Pseudomonadati</taxon>
        <taxon>Pseudomonadota</taxon>
        <taxon>Alphaproteobacteria</taxon>
        <taxon>Hyphomicrobiales</taxon>
        <taxon>Xanthobacteraceae</taxon>
        <taxon>Labrys</taxon>
    </lineage>
</organism>
<feature type="transmembrane region" description="Helical" evidence="1">
    <location>
        <begin position="250"/>
        <end position="268"/>
    </location>
</feature>
<feature type="transmembrane region" description="Helical" evidence="1">
    <location>
        <begin position="23"/>
        <end position="44"/>
    </location>
</feature>
<keyword evidence="4" id="KW-1185">Reference proteome</keyword>
<dbReference type="InterPro" id="IPR029021">
    <property type="entry name" value="Prot-tyrosine_phosphatase-like"/>
</dbReference>
<feature type="transmembrane region" description="Helical" evidence="1">
    <location>
        <begin position="143"/>
        <end position="161"/>
    </location>
</feature>
<dbReference type="EMBL" id="PUEJ01000003">
    <property type="protein sequence ID" value="PRH88315.1"/>
    <property type="molecule type" value="Genomic_DNA"/>
</dbReference>
<protein>
    <submittedName>
        <fullName evidence="3">Serine/threonine protein phosphatase</fullName>
    </submittedName>
</protein>
<dbReference type="PANTHER" id="PTHR47216">
    <property type="match status" value="1"/>
</dbReference>
<feature type="transmembrane region" description="Helical" evidence="1">
    <location>
        <begin position="191"/>
        <end position="209"/>
    </location>
</feature>
<sequence>MTMAVPARPVDGGRRERRPWGRALVWLAGLGIFFYSSYGLANYLAEQRPFVPSIVFGWERGIPFLPWTIIPYWSVNLFYAASLFVCTSRAELDTLGRRLLTAQVIAVACFLAFPLRFSFAKPEIGGGLPGFMFDALLSFDKPYNQAPSLHIALLVILWVHYISHLPSWARWLLHPWFALIGLSVLTTYQHHFFDIPTGALLGLFCLWLWPDEEFRVRGRLVRSSEPANAAFPRADETSAHPGNKAKRHKLAAFYGLGALSCVFVGLWVGGWGLWLCYPAVSLALVAANYLWRGAAGFQKRADGSMPLSARFLFAPYHLGAFLNSRWWTRRAPSAGAVRPGVYLGRIPSRFDRTPADYGAVIDLAAELPALRGLPTQAVPMLDLIAPEAASLVAAAKAIEAARGQGRVLVCCALGYSRSAAAVATWLLASGEAGTVDEAIAIIRAIRPRIVLGSDARAAIAAAGRMVGVDG</sequence>
<dbReference type="PANTHER" id="PTHR47216:SF4">
    <property type="entry name" value="OS01G0859400 PROTEIN"/>
    <property type="match status" value="1"/>
</dbReference>
<dbReference type="AlphaFoldDB" id="A0A2S9QG60"/>
<dbReference type="InterPro" id="IPR000387">
    <property type="entry name" value="Tyr_Pase_dom"/>
</dbReference>
<dbReference type="SMART" id="SM00195">
    <property type="entry name" value="DSPc"/>
    <property type="match status" value="1"/>
</dbReference>
<feature type="transmembrane region" description="Helical" evidence="1">
    <location>
        <begin position="99"/>
        <end position="119"/>
    </location>
</feature>
<dbReference type="CDD" id="cd03386">
    <property type="entry name" value="PAP2_Aur1_like"/>
    <property type="match status" value="1"/>
</dbReference>
<keyword evidence="1" id="KW-0812">Transmembrane</keyword>
<dbReference type="PROSITE" id="PS50056">
    <property type="entry name" value="TYR_PHOSPHATASE_2"/>
    <property type="match status" value="1"/>
</dbReference>
<dbReference type="InterPro" id="IPR000340">
    <property type="entry name" value="Dual-sp_phosphatase_cat-dom"/>
</dbReference>
<accession>A0A2S9QG60</accession>
<evidence type="ECO:0000313" key="3">
    <source>
        <dbReference type="EMBL" id="PRH88315.1"/>
    </source>
</evidence>
<name>A0A2S9QG60_9HYPH</name>
<evidence type="ECO:0000256" key="1">
    <source>
        <dbReference type="SAM" id="Phobius"/>
    </source>
</evidence>